<dbReference type="PANTHER" id="PTHR30149">
    <property type="entry name" value="HYDROGENASE PROTEIN ASSEMBLY PROTEIN HYPD"/>
    <property type="match status" value="1"/>
</dbReference>
<dbReference type="GO" id="GO:0051604">
    <property type="term" value="P:protein maturation"/>
    <property type="evidence" value="ECO:0007669"/>
    <property type="project" value="TreeGrafter"/>
</dbReference>
<reference evidence="4 5" key="1">
    <citation type="submission" date="2017-05" db="EMBL/GenBank/DDBJ databases">
        <authorList>
            <person name="Varghese N."/>
            <person name="Submissions S."/>
        </authorList>
    </citation>
    <scope>NUCLEOTIDE SEQUENCE [LARGE SCALE GENOMIC DNA]</scope>
    <source>
        <strain evidence="4 5">DSM 16304</strain>
    </source>
</reference>
<keyword evidence="2" id="KW-0479">Metal-binding</keyword>
<dbReference type="Proteomes" id="UP000317315">
    <property type="component" value="Unassembled WGS sequence"/>
</dbReference>
<evidence type="ECO:0000256" key="1">
    <source>
        <dbReference type="ARBA" id="ARBA00007888"/>
    </source>
</evidence>
<dbReference type="Pfam" id="PF01924">
    <property type="entry name" value="HypD"/>
    <property type="match status" value="1"/>
</dbReference>
<organism evidence="4 5">
    <name type="scientific">Balnearium lithotrophicum</name>
    <dbReference type="NCBI Taxonomy" id="223788"/>
    <lineage>
        <taxon>Bacteria</taxon>
        <taxon>Pseudomonadati</taxon>
        <taxon>Aquificota</taxon>
        <taxon>Aquificia</taxon>
        <taxon>Desulfurobacteriales</taxon>
        <taxon>Desulfurobacteriaceae</taxon>
        <taxon>Balnearium</taxon>
    </lineage>
</organism>
<dbReference type="Gene3D" id="6.10.20.100">
    <property type="match status" value="1"/>
</dbReference>
<evidence type="ECO:0000313" key="5">
    <source>
        <dbReference type="Proteomes" id="UP000317315"/>
    </source>
</evidence>
<dbReference type="InterPro" id="IPR002780">
    <property type="entry name" value="Hyd_form_HypD"/>
</dbReference>
<evidence type="ECO:0000256" key="3">
    <source>
        <dbReference type="ARBA" id="ARBA00023004"/>
    </source>
</evidence>
<keyword evidence="3" id="KW-0408">Iron</keyword>
<accession>A0A521B249</accession>
<dbReference type="PIRSF" id="PIRSF005622">
    <property type="entry name" value="Hydrgn_mat_hypD"/>
    <property type="match status" value="1"/>
</dbReference>
<keyword evidence="5" id="KW-1185">Reference proteome</keyword>
<evidence type="ECO:0000313" key="4">
    <source>
        <dbReference type="EMBL" id="SMO41111.1"/>
    </source>
</evidence>
<name>A0A521B249_9BACT</name>
<dbReference type="InterPro" id="IPR042244">
    <property type="entry name" value="HypD_2_sf"/>
</dbReference>
<dbReference type="GO" id="GO:0051539">
    <property type="term" value="F:4 iron, 4 sulfur cluster binding"/>
    <property type="evidence" value="ECO:0007669"/>
    <property type="project" value="TreeGrafter"/>
</dbReference>
<dbReference type="NCBIfam" id="TIGR00075">
    <property type="entry name" value="hypD"/>
    <property type="match status" value="1"/>
</dbReference>
<dbReference type="RefSeq" id="WP_142933980.1">
    <property type="nucleotide sequence ID" value="NZ_FXTM01000003.1"/>
</dbReference>
<dbReference type="OrthoDB" id="9770424at2"/>
<evidence type="ECO:0000256" key="2">
    <source>
        <dbReference type="ARBA" id="ARBA00022723"/>
    </source>
</evidence>
<dbReference type="GO" id="GO:0070025">
    <property type="term" value="F:carbon monoxide binding"/>
    <property type="evidence" value="ECO:0007669"/>
    <property type="project" value="TreeGrafter"/>
</dbReference>
<dbReference type="AlphaFoldDB" id="A0A521B249"/>
<proteinExistence type="inferred from homology"/>
<dbReference type="Gene3D" id="3.40.50.11750">
    <property type="entry name" value="HypD, alpha/beta domain 1"/>
    <property type="match status" value="2"/>
</dbReference>
<dbReference type="InterPro" id="IPR042243">
    <property type="entry name" value="HypD_1"/>
</dbReference>
<dbReference type="EMBL" id="FXTM01000003">
    <property type="protein sequence ID" value="SMO41111.1"/>
    <property type="molecule type" value="Genomic_DNA"/>
</dbReference>
<dbReference type="PANTHER" id="PTHR30149:SF0">
    <property type="entry name" value="HYDROGENASE MATURATION FACTOR HYPD"/>
    <property type="match status" value="1"/>
</dbReference>
<sequence>MREKIRDIVRAIEDVAPKDRKVKIMNVCGSHEHTITYYGLRSLIPKNIELVPGPGCPVCVCSESDVINAINLSKRDDTILCTYGDMLRVPTRIGSIRSNGGNYKMVSAPHEVLKIAEENPDKKIVFFSIGFETTTAPTAALLEMGVPENFYLLTSQKLTPEIMEVLVKDSEVGVDAFIAPGHVSAIVGSNAWRVFPEEFGIPTVVAGFEPENLLLAVLRILIQIREGKSDLENVYRGVVRPEGNRRAQELMYKYFEKADVNWRGIGNIPKSGLELRPEYSYLNAKVAFELPEIKEKKIPGCICDRVVLGKAYPSDCKLFKRSCTPRNPKGPCMVSLEGACNIWYRFGGNEN</sequence>
<gene>
    <name evidence="4" type="ORF">SAMN06269117_10376</name>
</gene>
<comment type="similarity">
    <text evidence="1">Belongs to the HypD family.</text>
</comment>
<protein>
    <submittedName>
        <fullName evidence="4">Hydrogenase expression/formation protein HypD</fullName>
    </submittedName>
</protein>
<dbReference type="GO" id="GO:0005506">
    <property type="term" value="F:iron ion binding"/>
    <property type="evidence" value="ECO:0007669"/>
    <property type="project" value="TreeGrafter"/>
</dbReference>